<comment type="subcellular location">
    <subcellularLocation>
        <location evidence="1">Mitochondrion membrane</location>
        <topology evidence="1">Multi-pass membrane protein</topology>
    </subcellularLocation>
</comment>
<evidence type="ECO:0000256" key="10">
    <source>
        <dbReference type="RuleBase" id="RU000488"/>
    </source>
</evidence>
<organism evidence="12 13">
    <name type="scientific">Mycoemilia scoparia</name>
    <dbReference type="NCBI Taxonomy" id="417184"/>
    <lineage>
        <taxon>Eukaryota</taxon>
        <taxon>Fungi</taxon>
        <taxon>Fungi incertae sedis</taxon>
        <taxon>Zoopagomycota</taxon>
        <taxon>Kickxellomycotina</taxon>
        <taxon>Kickxellomycetes</taxon>
        <taxon>Kickxellales</taxon>
        <taxon>Kickxellaceae</taxon>
        <taxon>Mycoemilia</taxon>
    </lineage>
</organism>
<dbReference type="PANTHER" id="PTHR45624">
    <property type="entry name" value="MITOCHONDRIAL BASIC AMINO ACIDS TRANSPORTER-RELATED"/>
    <property type="match status" value="1"/>
</dbReference>
<feature type="transmembrane region" description="Helical" evidence="11">
    <location>
        <begin position="36"/>
        <end position="57"/>
    </location>
</feature>
<dbReference type="PRINTS" id="PR00926">
    <property type="entry name" value="MITOCARRIER"/>
</dbReference>
<evidence type="ECO:0000256" key="5">
    <source>
        <dbReference type="ARBA" id="ARBA00022737"/>
    </source>
</evidence>
<dbReference type="InterPro" id="IPR018108">
    <property type="entry name" value="MCP_transmembrane"/>
</dbReference>
<feature type="repeat" description="Solcar" evidence="9">
    <location>
        <begin position="36"/>
        <end position="134"/>
    </location>
</feature>
<evidence type="ECO:0000256" key="2">
    <source>
        <dbReference type="ARBA" id="ARBA00006375"/>
    </source>
</evidence>
<evidence type="ECO:0000256" key="7">
    <source>
        <dbReference type="ARBA" id="ARBA00023128"/>
    </source>
</evidence>
<dbReference type="InterPro" id="IPR002067">
    <property type="entry name" value="MCP"/>
</dbReference>
<feature type="repeat" description="Solcar" evidence="9">
    <location>
        <begin position="144"/>
        <end position="245"/>
    </location>
</feature>
<evidence type="ECO:0000256" key="3">
    <source>
        <dbReference type="ARBA" id="ARBA00022448"/>
    </source>
</evidence>
<dbReference type="OrthoDB" id="2382881at2759"/>
<dbReference type="EMBL" id="JANBPU010000052">
    <property type="protein sequence ID" value="KAJ1918140.1"/>
    <property type="molecule type" value="Genomic_DNA"/>
</dbReference>
<keyword evidence="13" id="KW-1185">Reference proteome</keyword>
<keyword evidence="3 10" id="KW-0813">Transport</keyword>
<dbReference type="Proteomes" id="UP001150538">
    <property type="component" value="Unassembled WGS sequence"/>
</dbReference>
<evidence type="ECO:0000256" key="9">
    <source>
        <dbReference type="PROSITE-ProRule" id="PRU00282"/>
    </source>
</evidence>
<keyword evidence="5" id="KW-0677">Repeat</keyword>
<dbReference type="SUPFAM" id="SSF103506">
    <property type="entry name" value="Mitochondrial carrier"/>
    <property type="match status" value="1"/>
</dbReference>
<dbReference type="PANTHER" id="PTHR45624:SF9">
    <property type="entry name" value="CARRIER PROTEIN, PUTATIVE (AFU_ORTHOLOGUE AFUA_4G06390)-RELATED"/>
    <property type="match status" value="1"/>
</dbReference>
<dbReference type="GO" id="GO:0031966">
    <property type="term" value="C:mitochondrial membrane"/>
    <property type="evidence" value="ECO:0007669"/>
    <property type="project" value="UniProtKB-SubCell"/>
</dbReference>
<dbReference type="GO" id="GO:0022857">
    <property type="term" value="F:transmembrane transporter activity"/>
    <property type="evidence" value="ECO:0007669"/>
    <property type="project" value="TreeGrafter"/>
</dbReference>
<evidence type="ECO:0000313" key="13">
    <source>
        <dbReference type="Proteomes" id="UP001150538"/>
    </source>
</evidence>
<keyword evidence="6 11" id="KW-1133">Transmembrane helix</keyword>
<dbReference type="AlphaFoldDB" id="A0A9W8DUB0"/>
<dbReference type="Gene3D" id="1.50.40.10">
    <property type="entry name" value="Mitochondrial carrier domain"/>
    <property type="match status" value="1"/>
</dbReference>
<dbReference type="InterPro" id="IPR050567">
    <property type="entry name" value="Mitochondrial_Carrier"/>
</dbReference>
<evidence type="ECO:0000256" key="8">
    <source>
        <dbReference type="ARBA" id="ARBA00023136"/>
    </source>
</evidence>
<evidence type="ECO:0000256" key="6">
    <source>
        <dbReference type="ARBA" id="ARBA00022989"/>
    </source>
</evidence>
<keyword evidence="4 9" id="KW-0812">Transmembrane</keyword>
<comment type="similarity">
    <text evidence="2 10">Belongs to the mitochondrial carrier (TC 2.A.29) family.</text>
</comment>
<sequence>MFDRGRTWLWDHDIPGKAGLMKENTSRNQAERTLQAISGVAFIAGGFSGTVMALAICPLEQVKIQMQLSRLIGNERLVKGQAPSSKGLTNMQAFREIVRLRGVYGLYSGLRLHVARDSFGTAVYFGAYDTIKETLRRANSDGKSNTLSHLLAGGTCGVLSWLVVFPIDLIKSTIQKDVLQPKEVTTSSSHCSSQRPGRVSGMGLAKSIYQRYGISGLYRGVGVTLIRAFPLHGLNFVVYEFVRQTITDFSKEDANA</sequence>
<dbReference type="PROSITE" id="PS50920">
    <property type="entry name" value="SOLCAR"/>
    <property type="match status" value="2"/>
</dbReference>
<evidence type="ECO:0000256" key="4">
    <source>
        <dbReference type="ARBA" id="ARBA00022692"/>
    </source>
</evidence>
<comment type="caution">
    <text evidence="12">The sequence shown here is derived from an EMBL/GenBank/DDBJ whole genome shotgun (WGS) entry which is preliminary data.</text>
</comment>
<keyword evidence="8 9" id="KW-0472">Membrane</keyword>
<protein>
    <submittedName>
        <fullName evidence="12">Uncharacterized protein</fullName>
    </submittedName>
</protein>
<dbReference type="InterPro" id="IPR023395">
    <property type="entry name" value="MCP_dom_sf"/>
</dbReference>
<proteinExistence type="inferred from homology"/>
<dbReference type="Pfam" id="PF00153">
    <property type="entry name" value="Mito_carr"/>
    <property type="match status" value="2"/>
</dbReference>
<evidence type="ECO:0000313" key="12">
    <source>
        <dbReference type="EMBL" id="KAJ1918140.1"/>
    </source>
</evidence>
<keyword evidence="7" id="KW-0496">Mitochondrion</keyword>
<accession>A0A9W8DUB0</accession>
<gene>
    <name evidence="12" type="ORF">H4219_002781</name>
</gene>
<evidence type="ECO:0000256" key="1">
    <source>
        <dbReference type="ARBA" id="ARBA00004225"/>
    </source>
</evidence>
<name>A0A9W8DUB0_9FUNG</name>
<reference evidence="12" key="1">
    <citation type="submission" date="2022-07" db="EMBL/GenBank/DDBJ databases">
        <title>Phylogenomic reconstructions and comparative analyses of Kickxellomycotina fungi.</title>
        <authorList>
            <person name="Reynolds N.K."/>
            <person name="Stajich J.E."/>
            <person name="Barry K."/>
            <person name="Grigoriev I.V."/>
            <person name="Crous P."/>
            <person name="Smith M.E."/>
        </authorList>
    </citation>
    <scope>NUCLEOTIDE SEQUENCE</scope>
    <source>
        <strain evidence="12">NBRC 100468</strain>
    </source>
</reference>
<evidence type="ECO:0000256" key="11">
    <source>
        <dbReference type="SAM" id="Phobius"/>
    </source>
</evidence>